<dbReference type="InterPro" id="IPR015946">
    <property type="entry name" value="KH_dom-like_a/b"/>
</dbReference>
<dbReference type="SUPFAM" id="SSF54814">
    <property type="entry name" value="Prokaryotic type KH domain (KH-domain type II)"/>
    <property type="match status" value="1"/>
</dbReference>
<dbReference type="RefSeq" id="XP_029218720.1">
    <property type="nucleotide sequence ID" value="XM_029365137.1"/>
</dbReference>
<dbReference type="Proteomes" id="UP000224006">
    <property type="component" value="Chromosome VI"/>
</dbReference>
<organism evidence="6 7">
    <name type="scientific">Besnoitia besnoiti</name>
    <name type="common">Apicomplexan protozoan</name>
    <dbReference type="NCBI Taxonomy" id="94643"/>
    <lineage>
        <taxon>Eukaryota</taxon>
        <taxon>Sar</taxon>
        <taxon>Alveolata</taxon>
        <taxon>Apicomplexa</taxon>
        <taxon>Conoidasida</taxon>
        <taxon>Coccidia</taxon>
        <taxon>Eucoccidiorida</taxon>
        <taxon>Eimeriorina</taxon>
        <taxon>Sarcocystidae</taxon>
        <taxon>Besnoitia</taxon>
    </lineage>
</organism>
<dbReference type="GO" id="GO:0019843">
    <property type="term" value="F:rRNA binding"/>
    <property type="evidence" value="ECO:0007669"/>
    <property type="project" value="TreeGrafter"/>
</dbReference>
<feature type="region of interest" description="G4" evidence="3">
    <location>
        <begin position="399"/>
        <end position="402"/>
    </location>
</feature>
<gene>
    <name evidence="6" type="ORF">BESB_067440</name>
</gene>
<dbReference type="VEuPathDB" id="ToxoDB:BESB_067440"/>
<evidence type="ECO:0000259" key="5">
    <source>
        <dbReference type="PROSITE" id="PS51713"/>
    </source>
</evidence>
<dbReference type="GeneID" id="40311670"/>
<comment type="caution">
    <text evidence="6">The sequence shown here is derived from an EMBL/GenBank/DDBJ whole genome shotgun (WGS) entry which is preliminary data.</text>
</comment>
<reference evidence="6 7" key="1">
    <citation type="submission" date="2017-09" db="EMBL/GenBank/DDBJ databases">
        <title>Genome sequencing of Besnoitia besnoiti strain Bb-Ger1.</title>
        <authorList>
            <person name="Schares G."/>
            <person name="Venepally P."/>
            <person name="Lorenzi H.A."/>
        </authorList>
    </citation>
    <scope>NUCLEOTIDE SEQUENCE [LARGE SCALE GENOMIC DNA]</scope>
    <source>
        <strain evidence="6 7">Bb-Ger1</strain>
    </source>
</reference>
<sequence length="564" mass="62224">MGQLLHLSYRIIQHDGNLRRLGGHLSPVPLEDGSRQTRASLHRICRGCMNAPGVPSANSFSRRAEAYVSSHGAVHRPCGEGPGREAEQTVGFTRLTRGGVRGVSRALASLPPCAPPLPWRVDNLRTSSFGPLPRKFSIMSRYKKVRPVAPAGDLAAADNEAAPSRSEQSPECSGESSFAQRADRERHRLNPVYGPGSITRGAVPLEAQFSSWEPPEQPDGGRARSLRVALIGPPNAGKSSLLNAILGQKLSAVSPKVNTTRGEIRGIVTRGDAQLVFLDAPGIVESHRNKMFCRELVSAAWRGYEDADIALLVIDTVKRPTQDVFNVVSTIAPIPSLVERAFGDSYSHDREASVATSPSAGGRAETRAAEGLLQHRTEGEGTDNASTDAKGIPVLLCLNKVDLASHPKWVYARAKEFQSHGRFDKIFHLSAKNSRGLQPLLDYLFSRARPGVWVYPPEMKTTLPRVQQVAELIKTYIFCWFNKDVPYRIQQQTIGWTHRLDGTLIIEQELLVKDEKVAKMVCGVRNRLLFQLRRNVSHNLEQNWGHKVLLYINVKALRQRAPSN</sequence>
<feature type="compositionally biased region" description="Low complexity" evidence="4">
    <location>
        <begin position="153"/>
        <end position="163"/>
    </location>
</feature>
<evidence type="ECO:0000256" key="2">
    <source>
        <dbReference type="ARBA" id="ARBA00023134"/>
    </source>
</evidence>
<dbReference type="CDD" id="cd04163">
    <property type="entry name" value="Era"/>
    <property type="match status" value="1"/>
</dbReference>
<feature type="region of interest" description="G2" evidence="3">
    <location>
        <begin position="258"/>
        <end position="262"/>
    </location>
</feature>
<protein>
    <submittedName>
        <fullName evidence="6">GTPase</fullName>
    </submittedName>
</protein>
<comment type="similarity">
    <text evidence="3">Belongs to the TRAFAC class TrmE-Era-EngA-EngB-Septin-like GTPase superfamily. Era GTPase family.</text>
</comment>
<dbReference type="AlphaFoldDB" id="A0A2A9MEM0"/>
<dbReference type="EMBL" id="NWUJ01000006">
    <property type="protein sequence ID" value="PFH34711.1"/>
    <property type="molecule type" value="Genomic_DNA"/>
</dbReference>
<dbReference type="PRINTS" id="PR00326">
    <property type="entry name" value="GTP1OBG"/>
</dbReference>
<dbReference type="InterPro" id="IPR027417">
    <property type="entry name" value="P-loop_NTPase"/>
</dbReference>
<feature type="region of interest" description="G5" evidence="3">
    <location>
        <begin position="429"/>
        <end position="431"/>
    </location>
</feature>
<dbReference type="KEGG" id="bbes:BESB_067440"/>
<dbReference type="Gene3D" id="3.30.300.20">
    <property type="match status" value="1"/>
</dbReference>
<evidence type="ECO:0000313" key="7">
    <source>
        <dbReference type="Proteomes" id="UP000224006"/>
    </source>
</evidence>
<dbReference type="InterPro" id="IPR005662">
    <property type="entry name" value="GTPase_Era-like"/>
</dbReference>
<dbReference type="GO" id="GO:0005525">
    <property type="term" value="F:GTP binding"/>
    <property type="evidence" value="ECO:0007669"/>
    <property type="project" value="UniProtKB-UniRule"/>
</dbReference>
<keyword evidence="2 3" id="KW-0342">GTP-binding</keyword>
<evidence type="ECO:0000313" key="6">
    <source>
        <dbReference type="EMBL" id="PFH34711.1"/>
    </source>
</evidence>
<dbReference type="Gene3D" id="3.40.50.300">
    <property type="entry name" value="P-loop containing nucleotide triphosphate hydrolases"/>
    <property type="match status" value="1"/>
</dbReference>
<dbReference type="OrthoDB" id="8954335at2759"/>
<dbReference type="STRING" id="94643.A0A2A9MEM0"/>
<dbReference type="GO" id="GO:0000028">
    <property type="term" value="P:ribosomal small subunit assembly"/>
    <property type="evidence" value="ECO:0007669"/>
    <property type="project" value="TreeGrafter"/>
</dbReference>
<dbReference type="CDD" id="cd22534">
    <property type="entry name" value="KH-II_Era"/>
    <property type="match status" value="1"/>
</dbReference>
<keyword evidence="1 3" id="KW-0547">Nucleotide-binding</keyword>
<dbReference type="InterPro" id="IPR006073">
    <property type="entry name" value="GTP-bd"/>
</dbReference>
<feature type="region of interest" description="G1" evidence="3">
    <location>
        <begin position="232"/>
        <end position="239"/>
    </location>
</feature>
<dbReference type="GO" id="GO:0043024">
    <property type="term" value="F:ribosomal small subunit binding"/>
    <property type="evidence" value="ECO:0007669"/>
    <property type="project" value="TreeGrafter"/>
</dbReference>
<dbReference type="SUPFAM" id="SSF52540">
    <property type="entry name" value="P-loop containing nucleoside triphosphate hydrolases"/>
    <property type="match status" value="1"/>
</dbReference>
<dbReference type="PANTHER" id="PTHR42698">
    <property type="entry name" value="GTPASE ERA"/>
    <property type="match status" value="1"/>
</dbReference>
<accession>A0A2A9MEM0</accession>
<proteinExistence type="inferred from homology"/>
<name>A0A2A9MEM0_BESBE</name>
<feature type="region of interest" description="Disordered" evidence="4">
    <location>
        <begin position="153"/>
        <end position="197"/>
    </location>
</feature>
<dbReference type="PROSITE" id="PS51713">
    <property type="entry name" value="G_ERA"/>
    <property type="match status" value="1"/>
</dbReference>
<evidence type="ECO:0000256" key="4">
    <source>
        <dbReference type="SAM" id="MobiDB-lite"/>
    </source>
</evidence>
<dbReference type="Pfam" id="PF01926">
    <property type="entry name" value="MMR_HSR1"/>
    <property type="match status" value="1"/>
</dbReference>
<dbReference type="InterPro" id="IPR009019">
    <property type="entry name" value="KH_sf_prok-type"/>
</dbReference>
<feature type="region of interest" description="G3" evidence="3">
    <location>
        <begin position="279"/>
        <end position="282"/>
    </location>
</feature>
<evidence type="ECO:0000256" key="3">
    <source>
        <dbReference type="PROSITE-ProRule" id="PRU01050"/>
    </source>
</evidence>
<feature type="domain" description="Era-type G" evidence="5">
    <location>
        <begin position="224"/>
        <end position="451"/>
    </location>
</feature>
<evidence type="ECO:0000256" key="1">
    <source>
        <dbReference type="ARBA" id="ARBA00022741"/>
    </source>
</evidence>
<feature type="compositionally biased region" description="Polar residues" evidence="4">
    <location>
        <begin position="165"/>
        <end position="179"/>
    </location>
</feature>
<keyword evidence="7" id="KW-1185">Reference proteome</keyword>
<dbReference type="InterPro" id="IPR030388">
    <property type="entry name" value="G_ERA_dom"/>
</dbReference>
<dbReference type="PANTHER" id="PTHR42698:SF1">
    <property type="entry name" value="GTPASE ERA, MITOCHONDRIAL"/>
    <property type="match status" value="1"/>
</dbReference>